<evidence type="ECO:0000256" key="1">
    <source>
        <dbReference type="SAM" id="SignalP"/>
    </source>
</evidence>
<protein>
    <submittedName>
        <fullName evidence="2">Uncharacterized protein</fullName>
    </submittedName>
</protein>
<dbReference type="KEGG" id="amus:LMH87_008417"/>
<dbReference type="Proteomes" id="UP001144673">
    <property type="component" value="Unassembled WGS sequence"/>
</dbReference>
<dbReference type="AlphaFoldDB" id="A0A9W8QIM9"/>
<keyword evidence="1" id="KW-0732">Signal</keyword>
<evidence type="ECO:0000313" key="3">
    <source>
        <dbReference type="Proteomes" id="UP001144673"/>
    </source>
</evidence>
<dbReference type="GeneID" id="80895576"/>
<keyword evidence="3" id="KW-1185">Reference proteome</keyword>
<feature type="signal peptide" evidence="1">
    <location>
        <begin position="1"/>
        <end position="23"/>
    </location>
</feature>
<sequence>MISSRHLLFFGTAWCQFVASSLAATTDNTSISGCDENTDFGPPFNSTGTVSFVTQDFTHNDGKPWYLSVGLKDKRDTSAAYPGTQTVTGYLSVPGDFVTGSVTKNTTRLCVYHLGQRNATASRDGSCNGVLDDACAKYIHNFQQDSERHEGECPLLSADEACGSTIFQLAAPMILQSSNCSASAHAALAGVPDAYNSQAIFDLAWPYGDSKIDSFTAYDAHAWQPNPVLLVFGTKQDQEKDDVVMWDSKLLCMVPVNVTA</sequence>
<organism evidence="2 3">
    <name type="scientific">Akanthomyces muscarius</name>
    <name type="common">Entomopathogenic fungus</name>
    <name type="synonym">Lecanicillium muscarium</name>
    <dbReference type="NCBI Taxonomy" id="2231603"/>
    <lineage>
        <taxon>Eukaryota</taxon>
        <taxon>Fungi</taxon>
        <taxon>Dikarya</taxon>
        <taxon>Ascomycota</taxon>
        <taxon>Pezizomycotina</taxon>
        <taxon>Sordariomycetes</taxon>
        <taxon>Hypocreomycetidae</taxon>
        <taxon>Hypocreales</taxon>
        <taxon>Cordycipitaceae</taxon>
        <taxon>Akanthomyces</taxon>
    </lineage>
</organism>
<dbReference type="EMBL" id="JAJHUN010000005">
    <property type="protein sequence ID" value="KAJ4159519.1"/>
    <property type="molecule type" value="Genomic_DNA"/>
</dbReference>
<accession>A0A9W8QIM9</accession>
<proteinExistence type="predicted"/>
<name>A0A9W8QIM9_AKAMU</name>
<reference evidence="2" key="1">
    <citation type="journal article" date="2023" name="Access Microbiol">
        <title>De-novo genome assembly for Akanthomyces muscarius, a biocontrol agent of insect agricultural pests.</title>
        <authorList>
            <person name="Erdos Z."/>
            <person name="Studholme D.J."/>
            <person name="Raymond B."/>
            <person name="Sharma M."/>
        </authorList>
    </citation>
    <scope>NUCLEOTIDE SEQUENCE</scope>
    <source>
        <strain evidence="2">Ve6</strain>
    </source>
</reference>
<feature type="chain" id="PRO_5040725658" evidence="1">
    <location>
        <begin position="24"/>
        <end position="260"/>
    </location>
</feature>
<evidence type="ECO:0000313" key="2">
    <source>
        <dbReference type="EMBL" id="KAJ4159519.1"/>
    </source>
</evidence>
<dbReference type="RefSeq" id="XP_056057518.1">
    <property type="nucleotide sequence ID" value="XM_056198147.1"/>
</dbReference>
<gene>
    <name evidence="2" type="ORF">LMH87_008417</name>
</gene>
<comment type="caution">
    <text evidence="2">The sequence shown here is derived from an EMBL/GenBank/DDBJ whole genome shotgun (WGS) entry which is preliminary data.</text>
</comment>